<gene>
    <name evidence="2" type="ORF">BaRGS_00001943</name>
</gene>
<sequence>MLKSVQFSPLVTTVTYEWPYSGKPTQPRKPSTAQTVMPDRAFRADHILATISGHCLHSPHHMSNEQDKRPYSGKAAKPCTSSMSSMSQTVMPSPSFEGS</sequence>
<dbReference type="EMBL" id="JACVVK020000005">
    <property type="protein sequence ID" value="KAK7507092.1"/>
    <property type="molecule type" value="Genomic_DNA"/>
</dbReference>
<keyword evidence="3" id="KW-1185">Reference proteome</keyword>
<evidence type="ECO:0000256" key="1">
    <source>
        <dbReference type="SAM" id="MobiDB-lite"/>
    </source>
</evidence>
<feature type="compositionally biased region" description="Low complexity" evidence="1">
    <location>
        <begin position="80"/>
        <end position="99"/>
    </location>
</feature>
<protein>
    <submittedName>
        <fullName evidence="2">Uncharacterized protein</fullName>
    </submittedName>
</protein>
<name>A0ABD0M629_9CAEN</name>
<feature type="region of interest" description="Disordered" evidence="1">
    <location>
        <begin position="57"/>
        <end position="99"/>
    </location>
</feature>
<organism evidence="2 3">
    <name type="scientific">Batillaria attramentaria</name>
    <dbReference type="NCBI Taxonomy" id="370345"/>
    <lineage>
        <taxon>Eukaryota</taxon>
        <taxon>Metazoa</taxon>
        <taxon>Spiralia</taxon>
        <taxon>Lophotrochozoa</taxon>
        <taxon>Mollusca</taxon>
        <taxon>Gastropoda</taxon>
        <taxon>Caenogastropoda</taxon>
        <taxon>Sorbeoconcha</taxon>
        <taxon>Cerithioidea</taxon>
        <taxon>Batillariidae</taxon>
        <taxon>Batillaria</taxon>
    </lineage>
</organism>
<dbReference type="AlphaFoldDB" id="A0ABD0M629"/>
<accession>A0ABD0M629</accession>
<comment type="caution">
    <text evidence="2">The sequence shown here is derived from an EMBL/GenBank/DDBJ whole genome shotgun (WGS) entry which is preliminary data.</text>
</comment>
<evidence type="ECO:0000313" key="2">
    <source>
        <dbReference type="EMBL" id="KAK7507092.1"/>
    </source>
</evidence>
<reference evidence="2 3" key="1">
    <citation type="journal article" date="2023" name="Sci. Data">
        <title>Genome assembly of the Korean intertidal mud-creeper Batillaria attramentaria.</title>
        <authorList>
            <person name="Patra A.K."/>
            <person name="Ho P.T."/>
            <person name="Jun S."/>
            <person name="Lee S.J."/>
            <person name="Kim Y."/>
            <person name="Won Y.J."/>
        </authorList>
    </citation>
    <scope>NUCLEOTIDE SEQUENCE [LARGE SCALE GENOMIC DNA]</scope>
    <source>
        <strain evidence="2">Wonlab-2016</strain>
    </source>
</reference>
<dbReference type="Proteomes" id="UP001519460">
    <property type="component" value="Unassembled WGS sequence"/>
</dbReference>
<proteinExistence type="predicted"/>
<evidence type="ECO:0000313" key="3">
    <source>
        <dbReference type="Proteomes" id="UP001519460"/>
    </source>
</evidence>